<evidence type="ECO:0000256" key="10">
    <source>
        <dbReference type="ARBA" id="ARBA00023125"/>
    </source>
</evidence>
<dbReference type="AlphaFoldDB" id="A0A7V3YHW7"/>
<dbReference type="PIRSF" id="PIRSF002811">
    <property type="entry name" value="DnaG"/>
    <property type="match status" value="1"/>
</dbReference>
<dbReference type="InterPro" id="IPR036185">
    <property type="entry name" value="DNA_heli_DnaB-like_N_sf"/>
</dbReference>
<dbReference type="InterPro" id="IPR006171">
    <property type="entry name" value="TOPRIM_dom"/>
</dbReference>
<dbReference type="EMBL" id="DTFV01000113">
    <property type="protein sequence ID" value="HGI31141.1"/>
    <property type="molecule type" value="Genomic_DNA"/>
</dbReference>
<dbReference type="Pfam" id="PF10410">
    <property type="entry name" value="DnaB_bind"/>
    <property type="match status" value="1"/>
</dbReference>
<dbReference type="FunFam" id="3.40.1360.10:FF:000002">
    <property type="entry name" value="DNA primase"/>
    <property type="match status" value="1"/>
</dbReference>
<keyword evidence="7 12" id="KW-0863">Zinc-finger</keyword>
<keyword evidence="1 12" id="KW-0240">DNA-directed RNA polymerase</keyword>
<dbReference type="SUPFAM" id="SSF48024">
    <property type="entry name" value="N-terminal domain of DnaB helicase"/>
    <property type="match status" value="1"/>
</dbReference>
<dbReference type="InterPro" id="IPR037068">
    <property type="entry name" value="DNA_primase_core_N_sf"/>
</dbReference>
<dbReference type="Pfam" id="PF01807">
    <property type="entry name" value="Zn_ribbon_DnaG"/>
    <property type="match status" value="1"/>
</dbReference>
<dbReference type="Gene3D" id="1.10.860.10">
    <property type="entry name" value="DNAb Helicase, Chain A"/>
    <property type="match status" value="1"/>
</dbReference>
<evidence type="ECO:0000313" key="16">
    <source>
        <dbReference type="EMBL" id="HGI31141.1"/>
    </source>
</evidence>
<comment type="subunit">
    <text evidence="12">Monomer. Interacts with DnaB.</text>
</comment>
<keyword evidence="5 12" id="KW-0235">DNA replication</keyword>
<evidence type="ECO:0000256" key="4">
    <source>
        <dbReference type="ARBA" id="ARBA00022695"/>
    </source>
</evidence>
<evidence type="ECO:0000256" key="1">
    <source>
        <dbReference type="ARBA" id="ARBA00022478"/>
    </source>
</evidence>
<dbReference type="GO" id="GO:0003678">
    <property type="term" value="F:DNA helicase activity"/>
    <property type="evidence" value="ECO:0007669"/>
    <property type="project" value="InterPro"/>
</dbReference>
<dbReference type="Gene3D" id="3.40.1360.10">
    <property type="match status" value="1"/>
</dbReference>
<dbReference type="CDD" id="cd03364">
    <property type="entry name" value="TOPRIM_DnaG_primases"/>
    <property type="match status" value="1"/>
</dbReference>
<keyword evidence="10 12" id="KW-0238">DNA-binding</keyword>
<comment type="caution">
    <text evidence="16">The sequence shown here is derived from an EMBL/GenBank/DDBJ whole genome shotgun (WGS) entry which is preliminary data.</text>
</comment>
<dbReference type="InterPro" id="IPR034151">
    <property type="entry name" value="TOPRIM_DnaG_bac"/>
</dbReference>
<evidence type="ECO:0000256" key="8">
    <source>
        <dbReference type="ARBA" id="ARBA00022833"/>
    </source>
</evidence>
<sequence length="586" mass="66142">MFIPEEYLEEIKARVDIVELISQYVELRPSGRNFRALCPFHEERTPSFTVSPEKGIFYCFGCGAGGNIFTFIMRMERLTFPEAVAFLAERCGVELPSALRGTSSSFQERERLFRVLESANRYYRECLEAGKDEEAYRAREYLVKRRGLGEEVREIFSLGFSPPLGKGLITRLLGEGFSGQEILRAGLGVVTKRGELLDRFRGRITFALHDAQGRIIGFAGRILGEGEPKYVNSTDTPLFTKGRSLYGLFATKDAIVKQHFAILVEGYMDCLTLFENGVRNCVASMGTALTREQAGLLRRYTERVVLCYDADQAGQQATARGMAVLYERGLAVDIVTLPSPHDPDSFLRENGREAFLELLKGARPFFEYALELLLKNCGYTSLESKARVIRGMAPFIEATKDPVERALRVRLLAGRVGVDEVLVERVLGREDFGVPGGALPRGVSEPGWVQAEKMLLRACFDDAALRGRIVEAVDRDHFQKPEHRRIFQAVVHLSSKATFTLSDLVDVFQGEEGIQALIGEIASREEFACASREELVEDLIRQVKLSSLEQRIQSLREELRRSDDPEGWRRYHALVQEREKLRRTTP</sequence>
<dbReference type="HAMAP" id="MF_00974">
    <property type="entry name" value="DNA_primase_DnaG"/>
    <property type="match status" value="1"/>
</dbReference>
<gene>
    <name evidence="12" type="primary">dnaG</name>
    <name evidence="16" type="ORF">ENV30_07565</name>
</gene>
<dbReference type="SMART" id="SM00493">
    <property type="entry name" value="TOPRIM"/>
    <property type="match status" value="1"/>
</dbReference>
<evidence type="ECO:0000256" key="5">
    <source>
        <dbReference type="ARBA" id="ARBA00022705"/>
    </source>
</evidence>
<dbReference type="SUPFAM" id="SSF57783">
    <property type="entry name" value="Zinc beta-ribbon"/>
    <property type="match status" value="1"/>
</dbReference>
<accession>A0A7V3YHW7</accession>
<dbReference type="InterPro" id="IPR013264">
    <property type="entry name" value="DNAG_N"/>
</dbReference>
<feature type="zinc finger region" description="CHC2-type" evidence="12 14">
    <location>
        <begin position="38"/>
        <end position="62"/>
    </location>
</feature>
<evidence type="ECO:0000256" key="9">
    <source>
        <dbReference type="ARBA" id="ARBA00022842"/>
    </source>
</evidence>
<dbReference type="Pfam" id="PF13155">
    <property type="entry name" value="Toprim_2"/>
    <property type="match status" value="1"/>
</dbReference>
<dbReference type="PROSITE" id="PS50880">
    <property type="entry name" value="TOPRIM"/>
    <property type="match status" value="1"/>
</dbReference>
<dbReference type="PANTHER" id="PTHR30313:SF2">
    <property type="entry name" value="DNA PRIMASE"/>
    <property type="match status" value="1"/>
</dbReference>
<evidence type="ECO:0000256" key="13">
    <source>
        <dbReference type="PIRNR" id="PIRNR002811"/>
    </source>
</evidence>
<keyword evidence="8 12" id="KW-0862">Zinc</keyword>
<evidence type="ECO:0000256" key="7">
    <source>
        <dbReference type="ARBA" id="ARBA00022771"/>
    </source>
</evidence>
<dbReference type="GO" id="GO:0008270">
    <property type="term" value="F:zinc ion binding"/>
    <property type="evidence" value="ECO:0007669"/>
    <property type="project" value="UniProtKB-UniRule"/>
</dbReference>
<dbReference type="GO" id="GO:1990077">
    <property type="term" value="C:primosome complex"/>
    <property type="evidence" value="ECO:0007669"/>
    <property type="project" value="UniProtKB-KW"/>
</dbReference>
<keyword evidence="3 12" id="KW-0808">Transferase</keyword>
<dbReference type="GO" id="GO:0000428">
    <property type="term" value="C:DNA-directed RNA polymerase complex"/>
    <property type="evidence" value="ECO:0007669"/>
    <property type="project" value="UniProtKB-KW"/>
</dbReference>
<evidence type="ECO:0000256" key="2">
    <source>
        <dbReference type="ARBA" id="ARBA00022515"/>
    </source>
</evidence>
<dbReference type="Pfam" id="PF00772">
    <property type="entry name" value="DnaB"/>
    <property type="match status" value="1"/>
</dbReference>
<dbReference type="GO" id="GO:0005737">
    <property type="term" value="C:cytoplasm"/>
    <property type="evidence" value="ECO:0007669"/>
    <property type="project" value="TreeGrafter"/>
</dbReference>
<dbReference type="GO" id="GO:0003677">
    <property type="term" value="F:DNA binding"/>
    <property type="evidence" value="ECO:0007669"/>
    <property type="project" value="UniProtKB-KW"/>
</dbReference>
<evidence type="ECO:0000256" key="11">
    <source>
        <dbReference type="ARBA" id="ARBA00023163"/>
    </source>
</evidence>
<name>A0A7V3YHW7_9BACT</name>
<dbReference type="NCBIfam" id="TIGR01391">
    <property type="entry name" value="dnaG"/>
    <property type="match status" value="1"/>
</dbReference>
<comment type="function">
    <text evidence="12 13">RNA polymerase that catalyzes the synthesis of short RNA molecules used as primers for DNA polymerase during DNA replication.</text>
</comment>
<dbReference type="Gene3D" id="3.90.580.10">
    <property type="entry name" value="Zinc finger, CHC2-type domain"/>
    <property type="match status" value="1"/>
</dbReference>
<dbReference type="InterPro" id="IPR016136">
    <property type="entry name" value="DNA_helicase_N/primase_C"/>
</dbReference>
<comment type="similarity">
    <text evidence="12 13">Belongs to the DnaG primase family.</text>
</comment>
<dbReference type="SMART" id="SM00400">
    <property type="entry name" value="ZnF_CHCC"/>
    <property type="match status" value="1"/>
</dbReference>
<evidence type="ECO:0000259" key="15">
    <source>
        <dbReference type="PROSITE" id="PS50880"/>
    </source>
</evidence>
<keyword evidence="2 12" id="KW-0639">Primosome</keyword>
<dbReference type="InterPro" id="IPR007693">
    <property type="entry name" value="DNA_helicase_DnaB-like_N"/>
</dbReference>
<dbReference type="InterPro" id="IPR050219">
    <property type="entry name" value="DnaG_primase"/>
</dbReference>
<dbReference type="PANTHER" id="PTHR30313">
    <property type="entry name" value="DNA PRIMASE"/>
    <property type="match status" value="1"/>
</dbReference>
<dbReference type="Gene3D" id="3.90.980.10">
    <property type="entry name" value="DNA primase, catalytic core, N-terminal domain"/>
    <property type="match status" value="1"/>
</dbReference>
<evidence type="ECO:0000256" key="12">
    <source>
        <dbReference type="HAMAP-Rule" id="MF_00974"/>
    </source>
</evidence>
<keyword evidence="6 12" id="KW-0479">Metal-binding</keyword>
<dbReference type="InterPro" id="IPR030846">
    <property type="entry name" value="DnaG_bac"/>
</dbReference>
<evidence type="ECO:0000256" key="6">
    <source>
        <dbReference type="ARBA" id="ARBA00022723"/>
    </source>
</evidence>
<dbReference type="GO" id="GO:0006269">
    <property type="term" value="P:DNA replication, synthesis of primer"/>
    <property type="evidence" value="ECO:0007669"/>
    <property type="project" value="UniProtKB-UniRule"/>
</dbReference>
<dbReference type="EC" id="2.7.7.101" evidence="12"/>
<comment type="cofactor">
    <cofactor evidence="12 13 14">
        <name>Zn(2+)</name>
        <dbReference type="ChEBI" id="CHEBI:29105"/>
    </cofactor>
    <text evidence="12 13 14">Binds 1 zinc ion per monomer.</text>
</comment>
<dbReference type="GO" id="GO:0003899">
    <property type="term" value="F:DNA-directed RNA polymerase activity"/>
    <property type="evidence" value="ECO:0007669"/>
    <property type="project" value="UniProtKB-UniRule"/>
</dbReference>
<keyword evidence="4 12" id="KW-0548">Nucleotidyltransferase</keyword>
<evidence type="ECO:0000256" key="3">
    <source>
        <dbReference type="ARBA" id="ARBA00022679"/>
    </source>
</evidence>
<dbReference type="InterPro" id="IPR019475">
    <property type="entry name" value="DNA_primase_DnaB-bd"/>
</dbReference>
<dbReference type="Pfam" id="PF08275">
    <property type="entry name" value="DNAG_N"/>
    <property type="match status" value="1"/>
</dbReference>
<comment type="catalytic activity">
    <reaction evidence="12">
        <text>ssDNA + n NTP = ssDNA/pppN(pN)n-1 hybrid + (n-1) diphosphate.</text>
        <dbReference type="EC" id="2.7.7.101"/>
    </reaction>
</comment>
<dbReference type="InterPro" id="IPR006295">
    <property type="entry name" value="DNA_primase_DnaG"/>
</dbReference>
<keyword evidence="11 12" id="KW-0804">Transcription</keyword>
<dbReference type="InterPro" id="IPR036977">
    <property type="entry name" value="DNA_primase_Znf_CHC2"/>
</dbReference>
<keyword evidence="9" id="KW-0460">Magnesium</keyword>
<dbReference type="InterPro" id="IPR002694">
    <property type="entry name" value="Znf_CHC2"/>
</dbReference>
<reference evidence="16" key="1">
    <citation type="journal article" date="2020" name="mSystems">
        <title>Genome- and Community-Level Interaction Insights into Carbon Utilization and Element Cycling Functions of Hydrothermarchaeota in Hydrothermal Sediment.</title>
        <authorList>
            <person name="Zhou Z."/>
            <person name="Liu Y."/>
            <person name="Xu W."/>
            <person name="Pan J."/>
            <person name="Luo Z.H."/>
            <person name="Li M."/>
        </authorList>
    </citation>
    <scope>NUCLEOTIDE SEQUENCE [LARGE SCALE GENOMIC DNA]</scope>
    <source>
        <strain evidence="16">SpSt-747</strain>
    </source>
</reference>
<protein>
    <recommendedName>
        <fullName evidence="12 13">DNA primase</fullName>
        <ecNumber evidence="12">2.7.7.101</ecNumber>
    </recommendedName>
</protein>
<organism evidence="16">
    <name type="scientific">Candidatus Caldatribacterium californiense</name>
    <dbReference type="NCBI Taxonomy" id="1454726"/>
    <lineage>
        <taxon>Bacteria</taxon>
        <taxon>Pseudomonadati</taxon>
        <taxon>Atribacterota</taxon>
        <taxon>Atribacteria</taxon>
        <taxon>Atribacterales</taxon>
        <taxon>Candidatus Caldatribacteriaceae</taxon>
        <taxon>Candidatus Caldatribacterium</taxon>
    </lineage>
</organism>
<feature type="domain" description="Toprim" evidence="15">
    <location>
        <begin position="259"/>
        <end position="340"/>
    </location>
</feature>
<proteinExistence type="inferred from homology"/>
<evidence type="ECO:0000256" key="14">
    <source>
        <dbReference type="PIRSR" id="PIRSR002811-1"/>
    </source>
</evidence>
<dbReference type="FunFam" id="3.90.580.10:FF:000001">
    <property type="entry name" value="DNA primase"/>
    <property type="match status" value="1"/>
</dbReference>
<dbReference type="GO" id="GO:0005524">
    <property type="term" value="F:ATP binding"/>
    <property type="evidence" value="ECO:0007669"/>
    <property type="project" value="InterPro"/>
</dbReference>
<dbReference type="SUPFAM" id="SSF56731">
    <property type="entry name" value="DNA primase core"/>
    <property type="match status" value="1"/>
</dbReference>
<comment type="domain">
    <text evidence="12">Contains an N-terminal zinc-binding domain, a central core domain that contains the primase activity, and a C-terminal DnaB-binding domain.</text>
</comment>